<reference evidence="2 3" key="1">
    <citation type="journal article" date="2023" name="Plants (Basel)">
        <title>Bridging the Gap: Combining Genomics and Transcriptomics Approaches to Understand Stylosanthes scabra, an Orphan Legume from the Brazilian Caatinga.</title>
        <authorList>
            <person name="Ferreira-Neto J.R.C."/>
            <person name="da Silva M.D."/>
            <person name="Binneck E."/>
            <person name="de Melo N.F."/>
            <person name="da Silva R.H."/>
            <person name="de Melo A.L.T.M."/>
            <person name="Pandolfi V."/>
            <person name="Bustamante F.O."/>
            <person name="Brasileiro-Vidal A.C."/>
            <person name="Benko-Iseppon A.M."/>
        </authorList>
    </citation>
    <scope>NUCLEOTIDE SEQUENCE [LARGE SCALE GENOMIC DNA]</scope>
    <source>
        <tissue evidence="2">Leaves</tissue>
    </source>
</reference>
<name>A0ABU6SUA4_9FABA</name>
<feature type="region of interest" description="Disordered" evidence="1">
    <location>
        <begin position="133"/>
        <end position="153"/>
    </location>
</feature>
<dbReference type="Proteomes" id="UP001341840">
    <property type="component" value="Unassembled WGS sequence"/>
</dbReference>
<accession>A0ABU6SUA4</accession>
<sequence length="226" mass="24892">MTYGSGYSWGAVLGLWGFKPVFSKGFAKRFLHCSLKWFSTMVFKGETIGNKVQGAWLESRLRLQNLVELKLIFGNVRNTEETLSISLENGTHKVKPSGQREDKSVQTSYLSLTKARIIKVSRNSAALVSSTCCPSRKHSHVNPPAKEMPNLSNGGGRLLQEDGAEETFPKNDVYAALWVMLDAELENEAEEILGQWDLDGILNNWGKIELDVGPAGNDQGPPPAAN</sequence>
<gene>
    <name evidence="2" type="ORF">PIB30_088420</name>
</gene>
<organism evidence="2 3">
    <name type="scientific">Stylosanthes scabra</name>
    <dbReference type="NCBI Taxonomy" id="79078"/>
    <lineage>
        <taxon>Eukaryota</taxon>
        <taxon>Viridiplantae</taxon>
        <taxon>Streptophyta</taxon>
        <taxon>Embryophyta</taxon>
        <taxon>Tracheophyta</taxon>
        <taxon>Spermatophyta</taxon>
        <taxon>Magnoliopsida</taxon>
        <taxon>eudicotyledons</taxon>
        <taxon>Gunneridae</taxon>
        <taxon>Pentapetalae</taxon>
        <taxon>rosids</taxon>
        <taxon>fabids</taxon>
        <taxon>Fabales</taxon>
        <taxon>Fabaceae</taxon>
        <taxon>Papilionoideae</taxon>
        <taxon>50 kb inversion clade</taxon>
        <taxon>dalbergioids sensu lato</taxon>
        <taxon>Dalbergieae</taxon>
        <taxon>Pterocarpus clade</taxon>
        <taxon>Stylosanthes</taxon>
    </lineage>
</organism>
<comment type="caution">
    <text evidence="2">The sequence shown here is derived from an EMBL/GenBank/DDBJ whole genome shotgun (WGS) entry which is preliminary data.</text>
</comment>
<evidence type="ECO:0000313" key="3">
    <source>
        <dbReference type="Proteomes" id="UP001341840"/>
    </source>
</evidence>
<evidence type="ECO:0000256" key="1">
    <source>
        <dbReference type="SAM" id="MobiDB-lite"/>
    </source>
</evidence>
<dbReference type="EMBL" id="JASCZI010062018">
    <property type="protein sequence ID" value="MED6139920.1"/>
    <property type="molecule type" value="Genomic_DNA"/>
</dbReference>
<keyword evidence="3" id="KW-1185">Reference proteome</keyword>
<evidence type="ECO:0000313" key="2">
    <source>
        <dbReference type="EMBL" id="MED6139920.1"/>
    </source>
</evidence>
<proteinExistence type="predicted"/>
<protein>
    <submittedName>
        <fullName evidence="2">Uncharacterized protein</fullName>
    </submittedName>
</protein>